<dbReference type="PANTHER" id="PTHR31645:SF3">
    <property type="entry name" value="OLIGOPEPTIDE TRANSPORTER"/>
    <property type="match status" value="1"/>
</dbReference>
<feature type="transmembrane region" description="Helical" evidence="7">
    <location>
        <begin position="73"/>
        <end position="100"/>
    </location>
</feature>
<dbReference type="EMBL" id="KQ030530">
    <property type="protein sequence ID" value="KJZ74024.1"/>
    <property type="molecule type" value="Genomic_DNA"/>
</dbReference>
<evidence type="ECO:0000256" key="4">
    <source>
        <dbReference type="ARBA" id="ARBA00022692"/>
    </source>
</evidence>
<feature type="transmembrane region" description="Helical" evidence="7">
    <location>
        <begin position="486"/>
        <end position="508"/>
    </location>
</feature>
<protein>
    <submittedName>
        <fullName evidence="8">Uncharacterized protein</fullName>
    </submittedName>
</protein>
<feature type="transmembrane region" description="Helical" evidence="7">
    <location>
        <begin position="146"/>
        <end position="165"/>
    </location>
</feature>
<sequence>MHFASDEAVLAKKKLKATLVAFVGAMALRVASQYAVGVLWDWHIFAWLRAVDLVTTIAVAAESWGWFLEWSPALIGSGMLVGSNVALSYFAGSILAWAVVGPYLVSHGRAFGHKIVTNDTSWAELMSYSGMTDTFANAGHPSPRYWLLWPGIACMLAVSFAELACQYRIFWAFLRSAIKLSKSTVLIMLTNRRERYAYTILETTDGNLRSIKTLNINGDIAQWMWAPGLAATTIATCLVTNLLFGMSIAETTLALTLAFLLSLVAIQAAGATDTAPLTALSKVSQIVFGATTWSAEPTSMAMAQRLNLIGGSLTNIGASQAVDVMGDFRVGFLLRTSPRLQYAAQLIGTAVAAIVAPAVFVLFATAYPCILDISESSSTSCEFPGPSVAAWRAVAVAATQSTLPVPASSLVFSLVFAIVGSTTVLVRQFITKGKPAQYIPNFMIMALAFTIPSPQYGIAMLMGAVFARVWRWRRPENFDSLGSAVAAGLIAGEGIGGTINSILAILGIGGGKWGVKFGCPAGQCR</sequence>
<gene>
    <name evidence="8" type="ORF">HIM_06692</name>
</gene>
<dbReference type="InterPro" id="IPR045035">
    <property type="entry name" value="YSL-like"/>
</dbReference>
<feature type="transmembrane region" description="Helical" evidence="7">
    <location>
        <begin position="342"/>
        <end position="367"/>
    </location>
</feature>
<keyword evidence="6 7" id="KW-0472">Membrane</keyword>
<evidence type="ECO:0000256" key="7">
    <source>
        <dbReference type="SAM" id="Phobius"/>
    </source>
</evidence>
<feature type="transmembrane region" description="Helical" evidence="7">
    <location>
        <begin position="410"/>
        <end position="430"/>
    </location>
</feature>
<keyword evidence="9" id="KW-1185">Reference proteome</keyword>
<evidence type="ECO:0000313" key="9">
    <source>
        <dbReference type="Proteomes" id="UP000054481"/>
    </source>
</evidence>
<feature type="transmembrane region" description="Helical" evidence="7">
    <location>
        <begin position="442"/>
        <end position="466"/>
    </location>
</feature>
<dbReference type="PANTHER" id="PTHR31645">
    <property type="entry name" value="OLIGOPEPTIDE TRANSPORTER YGL114W-RELATED"/>
    <property type="match status" value="1"/>
</dbReference>
<reference evidence="8 9" key="1">
    <citation type="journal article" date="2014" name="Genome Biol. Evol.">
        <title>Comparative genomics and transcriptomics analyses reveal divergent lifestyle features of nematode endoparasitic fungus Hirsutella minnesotensis.</title>
        <authorList>
            <person name="Lai Y."/>
            <person name="Liu K."/>
            <person name="Zhang X."/>
            <person name="Zhang X."/>
            <person name="Li K."/>
            <person name="Wang N."/>
            <person name="Shu C."/>
            <person name="Wu Y."/>
            <person name="Wang C."/>
            <person name="Bushley K.E."/>
            <person name="Xiang M."/>
            <person name="Liu X."/>
        </authorList>
    </citation>
    <scope>NUCLEOTIDE SEQUENCE [LARGE SCALE GENOMIC DNA]</scope>
    <source>
        <strain evidence="8 9">3608</strain>
    </source>
</reference>
<dbReference type="Proteomes" id="UP000054481">
    <property type="component" value="Unassembled WGS sequence"/>
</dbReference>
<proteinExistence type="inferred from homology"/>
<dbReference type="GO" id="GO:0000329">
    <property type="term" value="C:fungal-type vacuole membrane"/>
    <property type="evidence" value="ECO:0007669"/>
    <property type="project" value="TreeGrafter"/>
</dbReference>
<dbReference type="GO" id="GO:0035673">
    <property type="term" value="F:oligopeptide transmembrane transporter activity"/>
    <property type="evidence" value="ECO:0007669"/>
    <property type="project" value="InterPro"/>
</dbReference>
<feature type="transmembrane region" description="Helical" evidence="7">
    <location>
        <begin position="223"/>
        <end position="246"/>
    </location>
</feature>
<feature type="transmembrane region" description="Helical" evidence="7">
    <location>
        <begin position="252"/>
        <end position="272"/>
    </location>
</feature>
<evidence type="ECO:0000256" key="6">
    <source>
        <dbReference type="ARBA" id="ARBA00023136"/>
    </source>
</evidence>
<name>A0A0F8A4R2_9HYPO</name>
<organism evidence="8 9">
    <name type="scientific">Hirsutella minnesotensis 3608</name>
    <dbReference type="NCBI Taxonomy" id="1043627"/>
    <lineage>
        <taxon>Eukaryota</taxon>
        <taxon>Fungi</taxon>
        <taxon>Dikarya</taxon>
        <taxon>Ascomycota</taxon>
        <taxon>Pezizomycotina</taxon>
        <taxon>Sordariomycetes</taxon>
        <taxon>Hypocreomycetidae</taxon>
        <taxon>Hypocreales</taxon>
        <taxon>Ophiocordycipitaceae</taxon>
        <taxon>Hirsutella</taxon>
    </lineage>
</organism>
<evidence type="ECO:0000256" key="3">
    <source>
        <dbReference type="ARBA" id="ARBA00022448"/>
    </source>
</evidence>
<comment type="similarity">
    <text evidence="2">Belongs to the oligopeptide OPT transporter family.</text>
</comment>
<comment type="subcellular location">
    <subcellularLocation>
        <location evidence="1">Membrane</location>
        <topology evidence="1">Multi-pass membrane protein</topology>
    </subcellularLocation>
</comment>
<keyword evidence="5 7" id="KW-1133">Transmembrane helix</keyword>
<evidence type="ECO:0000256" key="1">
    <source>
        <dbReference type="ARBA" id="ARBA00004141"/>
    </source>
</evidence>
<evidence type="ECO:0000256" key="2">
    <source>
        <dbReference type="ARBA" id="ARBA00008807"/>
    </source>
</evidence>
<keyword evidence="4 7" id="KW-0812">Transmembrane</keyword>
<dbReference type="AlphaFoldDB" id="A0A0F8A4R2"/>
<keyword evidence="3" id="KW-0813">Transport</keyword>
<dbReference type="InterPro" id="IPR004813">
    <property type="entry name" value="OPT"/>
</dbReference>
<evidence type="ECO:0000256" key="5">
    <source>
        <dbReference type="ARBA" id="ARBA00022989"/>
    </source>
</evidence>
<dbReference type="OrthoDB" id="77405at2759"/>
<accession>A0A0F8A4R2</accession>
<dbReference type="Pfam" id="PF03169">
    <property type="entry name" value="OPT"/>
    <property type="match status" value="1"/>
</dbReference>
<evidence type="ECO:0000313" key="8">
    <source>
        <dbReference type="EMBL" id="KJZ74024.1"/>
    </source>
</evidence>